<reference evidence="2" key="1">
    <citation type="submission" date="2017-05" db="UniProtKB">
        <authorList>
            <consortium name="EnsemblMetazoa"/>
        </authorList>
    </citation>
    <scope>IDENTIFICATION</scope>
</reference>
<evidence type="ECO:0000256" key="1">
    <source>
        <dbReference type="SAM" id="Phobius"/>
    </source>
</evidence>
<accession>A0A1X7V3S6</accession>
<feature type="transmembrane region" description="Helical" evidence="1">
    <location>
        <begin position="12"/>
        <end position="28"/>
    </location>
</feature>
<name>A0A1X7V3S6_AMPQE</name>
<keyword evidence="1" id="KW-0472">Membrane</keyword>
<protein>
    <submittedName>
        <fullName evidence="2">Uncharacterized protein</fullName>
    </submittedName>
</protein>
<dbReference type="InParanoid" id="A0A1X7V3S6"/>
<organism evidence="2">
    <name type="scientific">Amphimedon queenslandica</name>
    <name type="common">Sponge</name>
    <dbReference type="NCBI Taxonomy" id="400682"/>
    <lineage>
        <taxon>Eukaryota</taxon>
        <taxon>Metazoa</taxon>
        <taxon>Porifera</taxon>
        <taxon>Demospongiae</taxon>
        <taxon>Heteroscleromorpha</taxon>
        <taxon>Haplosclerida</taxon>
        <taxon>Niphatidae</taxon>
        <taxon>Amphimedon</taxon>
    </lineage>
</organism>
<dbReference type="AlphaFoldDB" id="A0A1X7V3S6"/>
<sequence length="29" mass="2999">MTTGGTGRGALALWWTVIIIIIIIGVGTN</sequence>
<evidence type="ECO:0000313" key="2">
    <source>
        <dbReference type="EnsemblMetazoa" id="Aqu2.1.34207_001"/>
    </source>
</evidence>
<keyword evidence="1" id="KW-1133">Transmembrane helix</keyword>
<dbReference type="EnsemblMetazoa" id="Aqu2.1.34207_001">
    <property type="protein sequence ID" value="Aqu2.1.34207_001"/>
    <property type="gene ID" value="Aqu2.1.34207"/>
</dbReference>
<keyword evidence="1" id="KW-0812">Transmembrane</keyword>
<proteinExistence type="predicted"/>